<dbReference type="Pfam" id="PF01619">
    <property type="entry name" value="Pro_dh"/>
    <property type="match status" value="1"/>
</dbReference>
<evidence type="ECO:0000256" key="5">
    <source>
        <dbReference type="ARBA" id="ARBA00048142"/>
    </source>
</evidence>
<evidence type="ECO:0000259" key="11">
    <source>
        <dbReference type="Pfam" id="PF01619"/>
    </source>
</evidence>
<dbReference type="PIRSF" id="PIRSF000197">
    <property type="entry name" value="Bifunct_PutA"/>
    <property type="match status" value="1"/>
</dbReference>
<gene>
    <name evidence="12" type="primary">putA</name>
    <name evidence="12" type="ORF">Pla8534_21030</name>
</gene>
<keyword evidence="3 8" id="KW-0560">Oxidoreductase</keyword>
<dbReference type="InterPro" id="IPR016162">
    <property type="entry name" value="Ald_DH_N"/>
</dbReference>
<dbReference type="FunFam" id="3.40.309.10:FF:000005">
    <property type="entry name" value="1-pyrroline-5-carboxylate dehydrogenase 1"/>
    <property type="match status" value="1"/>
</dbReference>
<evidence type="ECO:0000256" key="8">
    <source>
        <dbReference type="RuleBase" id="RU003345"/>
    </source>
</evidence>
<dbReference type="GO" id="GO:0010133">
    <property type="term" value="P:L-proline catabolic process to L-glutamate"/>
    <property type="evidence" value="ECO:0007669"/>
    <property type="project" value="InterPro"/>
</dbReference>
<dbReference type="EC" id="1.2.1.88" evidence="2"/>
<feature type="domain" description="Proline dehydrogenase" evidence="11">
    <location>
        <begin position="164"/>
        <end position="464"/>
    </location>
</feature>
<feature type="region of interest" description="Disordered" evidence="9">
    <location>
        <begin position="484"/>
        <end position="513"/>
    </location>
</feature>
<evidence type="ECO:0000256" key="6">
    <source>
        <dbReference type="PIRSR" id="PIRSR000197-1"/>
    </source>
</evidence>
<dbReference type="GO" id="GO:0003700">
    <property type="term" value="F:DNA-binding transcription factor activity"/>
    <property type="evidence" value="ECO:0007669"/>
    <property type="project" value="InterPro"/>
</dbReference>
<dbReference type="PROSITE" id="PS00070">
    <property type="entry name" value="ALDEHYDE_DEHYDR_CYS"/>
    <property type="match status" value="1"/>
</dbReference>
<sequence>MPGSLPSGDVTPAGDAVAHDLARSCLRNFRPDPDSALEPRVQQALYLARALQERAVALQTPQERRQQAELDRMIHHPHDRVTLVQMTDQAFRSQRAGRAVDQLTHILDVQGVPRFFSPMDRTLLKGFQSFGNYLPGVAAPLVKEKMHQETANVVLPAEQEELARHLRARTEEGVRMNVNFLGEALLGEEDAEHRLQQYLQALQRPEIEVISVKISTIYSQISPLARQHTIDVLCDRLELLYRAALKSSFTRPDGETRPKFVYLDMEEYRDLSITAEAFMRTLDRPGLEQAIAGIALQAYVPDSFPTQQRITAWARQRVASGGSPVTIRIVKGANMEMERVDASLSGWPQAPYRTKIETDANYKRMLQAGLQPENLAAVRIGVASHNLFDVAYGMVLTIAAGGLEQVQFEMLEGMANHQRRALFELTDNMLLYAPACRQEDFLNAIGYLIRRLDENTGPSNFLRHAFKLHVDSPDWRRLEQQFIDSHQQQDDVSCEPRRTQDRRLPPAPAMPADADWRHFVNEPDTDFSLPRHGEWAADLVQRAKVETVEQPVAVPLVIAGESLPPGDDAATIRDPSRPGVSLGRLRLATAEEVDQAVACAAEDPDGWRQKTPAERLDVMRNVAQELRQARGRLLTTALADGGKTIGETDPEISEAIDFVEFYPRTAADFYALPKVDASPQGVAAVVSPWNFPIAIPCGGVAAALAAGNTVILKPATDTAWTAYELCQCFWRGGVSQRTLQFVPGSGSVAGARLTTHADVDVVILTGGTETALSMLKAKPEMNLLAETGGKNATIVTGLSDREQAIKHVVQSAFGHAGQKCSATSLLILEEEVFHDEGFQRTLCDAVESLPVGSAWELKHRMGPLIRPPAGDLEQALKVLEPGESWAVMPHRLEENPQLYSPGVKWNVQPGSVTHLTEFFGPVLGVMSAKNLEEAIELVNQTGFGLTSGLESLDDREQQTWSDQIRAGNLYINRGTTGAIVLRQPFGGMGKSAFGPGVKAGGPNYVAPLMRFQPAAEETSMVSVGKAELADPQLAAFRTALLAQIEQPGDLPADELRQVVASIEDYDRQMRDEFGRSHDHFRLVGQDNLRRYLAVDKLRIRVHPDDSVFELFARVAAARAAGCHIGLSYPAGFDSPAIALLDDLTFAWGAAIEFIEETDKQLAARIRERQTDRLRYAGKDRVPQAIRRAVADSGIYAADAPVLGCGRVELLWYLTEQSLCVDYHRYGNLGVRGDEERTEPQ</sequence>
<dbReference type="GO" id="GO:0003842">
    <property type="term" value="F:L-glutamate gamma-semialdehyde dehydrogenase activity"/>
    <property type="evidence" value="ECO:0007669"/>
    <property type="project" value="UniProtKB-EC"/>
</dbReference>
<feature type="active site" evidence="6">
    <location>
        <position position="820"/>
    </location>
</feature>
<dbReference type="Pfam" id="PF00171">
    <property type="entry name" value="Aldedh"/>
    <property type="match status" value="1"/>
</dbReference>
<evidence type="ECO:0000256" key="2">
    <source>
        <dbReference type="ARBA" id="ARBA00012884"/>
    </source>
</evidence>
<feature type="compositionally biased region" description="Basic and acidic residues" evidence="9">
    <location>
        <begin position="494"/>
        <end position="504"/>
    </location>
</feature>
<keyword evidence="4" id="KW-0520">NAD</keyword>
<dbReference type="PANTHER" id="PTHR42862">
    <property type="entry name" value="DELTA-1-PYRROLINE-5-CARBOXYLATE DEHYDROGENASE 1, ISOFORM A-RELATED"/>
    <property type="match status" value="1"/>
</dbReference>
<dbReference type="EMBL" id="CP036433">
    <property type="protein sequence ID" value="QDU94314.1"/>
    <property type="molecule type" value="Genomic_DNA"/>
</dbReference>
<dbReference type="OrthoDB" id="4503395at2"/>
<dbReference type="InterPro" id="IPR002872">
    <property type="entry name" value="Proline_DH_dom"/>
</dbReference>
<keyword evidence="13" id="KW-1185">Reference proteome</keyword>
<dbReference type="AlphaFoldDB" id="A0A518DR66"/>
<dbReference type="GO" id="GO:0009898">
    <property type="term" value="C:cytoplasmic side of plasma membrane"/>
    <property type="evidence" value="ECO:0007669"/>
    <property type="project" value="TreeGrafter"/>
</dbReference>
<feature type="domain" description="Aldehyde dehydrogenase" evidence="10">
    <location>
        <begin position="573"/>
        <end position="1005"/>
    </location>
</feature>
<dbReference type="InterPro" id="IPR050485">
    <property type="entry name" value="Proline_metab_enzyme"/>
</dbReference>
<evidence type="ECO:0000313" key="12">
    <source>
        <dbReference type="EMBL" id="QDU94314.1"/>
    </source>
</evidence>
<protein>
    <recommendedName>
        <fullName evidence="2">L-glutamate gamma-semialdehyde dehydrogenase</fullName>
        <ecNumber evidence="2">1.2.1.88</ecNumber>
    </recommendedName>
</protein>
<dbReference type="SUPFAM" id="SSF53720">
    <property type="entry name" value="ALDH-like"/>
    <property type="match status" value="1"/>
</dbReference>
<dbReference type="InterPro" id="IPR029510">
    <property type="entry name" value="Ald_DH_CS_GLU"/>
</dbReference>
<feature type="active site" evidence="6 7">
    <location>
        <position position="786"/>
    </location>
</feature>
<evidence type="ECO:0000256" key="1">
    <source>
        <dbReference type="ARBA" id="ARBA00004786"/>
    </source>
</evidence>
<dbReference type="InterPro" id="IPR016163">
    <property type="entry name" value="Ald_DH_C"/>
</dbReference>
<dbReference type="Gene3D" id="3.20.20.220">
    <property type="match status" value="1"/>
</dbReference>
<comment type="pathway">
    <text evidence="1">Amino-acid degradation; L-proline degradation into L-glutamate; L-glutamate from L-proline: step 2/2.</text>
</comment>
<dbReference type="Gene3D" id="3.40.605.10">
    <property type="entry name" value="Aldehyde Dehydrogenase, Chain A, domain 1"/>
    <property type="match status" value="1"/>
</dbReference>
<dbReference type="PROSITE" id="PS00687">
    <property type="entry name" value="ALDEHYDE_DEHYDR_GLU"/>
    <property type="match status" value="1"/>
</dbReference>
<dbReference type="InterPro" id="IPR016161">
    <property type="entry name" value="Ald_DH/histidinol_DH"/>
</dbReference>
<comment type="similarity">
    <text evidence="8">Belongs to the aldehyde dehydrogenase family.</text>
</comment>
<comment type="catalytic activity">
    <reaction evidence="5">
        <text>L-glutamate 5-semialdehyde + NAD(+) + H2O = L-glutamate + NADH + 2 H(+)</text>
        <dbReference type="Rhea" id="RHEA:30235"/>
        <dbReference type="ChEBI" id="CHEBI:15377"/>
        <dbReference type="ChEBI" id="CHEBI:15378"/>
        <dbReference type="ChEBI" id="CHEBI:29985"/>
        <dbReference type="ChEBI" id="CHEBI:57540"/>
        <dbReference type="ChEBI" id="CHEBI:57945"/>
        <dbReference type="ChEBI" id="CHEBI:58066"/>
        <dbReference type="EC" id="1.2.1.88"/>
    </reaction>
</comment>
<dbReference type="PANTHER" id="PTHR42862:SF1">
    <property type="entry name" value="DELTA-1-PYRROLINE-5-CARBOXYLATE DEHYDROGENASE 2, ISOFORM A-RELATED"/>
    <property type="match status" value="1"/>
</dbReference>
<proteinExistence type="inferred from homology"/>
<evidence type="ECO:0000256" key="9">
    <source>
        <dbReference type="SAM" id="MobiDB-lite"/>
    </source>
</evidence>
<evidence type="ECO:0000256" key="3">
    <source>
        <dbReference type="ARBA" id="ARBA00023002"/>
    </source>
</evidence>
<dbReference type="KEGG" id="lcre:Pla8534_21030"/>
<dbReference type="InterPro" id="IPR029041">
    <property type="entry name" value="FAD-linked_oxidoreductase-like"/>
</dbReference>
<dbReference type="RefSeq" id="WP_145052522.1">
    <property type="nucleotide sequence ID" value="NZ_CP036433.1"/>
</dbReference>
<accession>A0A518DR66</accession>
<evidence type="ECO:0000313" key="13">
    <source>
        <dbReference type="Proteomes" id="UP000317648"/>
    </source>
</evidence>
<evidence type="ECO:0000259" key="10">
    <source>
        <dbReference type="Pfam" id="PF00171"/>
    </source>
</evidence>
<evidence type="ECO:0000256" key="7">
    <source>
        <dbReference type="PROSITE-ProRule" id="PRU10007"/>
    </source>
</evidence>
<evidence type="ECO:0000256" key="4">
    <source>
        <dbReference type="ARBA" id="ARBA00023027"/>
    </source>
</evidence>
<organism evidence="12 13">
    <name type="scientific">Lignipirellula cremea</name>
    <dbReference type="NCBI Taxonomy" id="2528010"/>
    <lineage>
        <taxon>Bacteria</taxon>
        <taxon>Pseudomonadati</taxon>
        <taxon>Planctomycetota</taxon>
        <taxon>Planctomycetia</taxon>
        <taxon>Pirellulales</taxon>
        <taxon>Pirellulaceae</taxon>
        <taxon>Lignipirellula</taxon>
    </lineage>
</organism>
<reference evidence="12 13" key="1">
    <citation type="submission" date="2019-02" db="EMBL/GenBank/DDBJ databases">
        <title>Deep-cultivation of Planctomycetes and their phenomic and genomic characterization uncovers novel biology.</title>
        <authorList>
            <person name="Wiegand S."/>
            <person name="Jogler M."/>
            <person name="Boedeker C."/>
            <person name="Pinto D."/>
            <person name="Vollmers J."/>
            <person name="Rivas-Marin E."/>
            <person name="Kohn T."/>
            <person name="Peeters S.H."/>
            <person name="Heuer A."/>
            <person name="Rast P."/>
            <person name="Oberbeckmann S."/>
            <person name="Bunk B."/>
            <person name="Jeske O."/>
            <person name="Meyerdierks A."/>
            <person name="Storesund J.E."/>
            <person name="Kallscheuer N."/>
            <person name="Luecker S."/>
            <person name="Lage O.M."/>
            <person name="Pohl T."/>
            <person name="Merkel B.J."/>
            <person name="Hornburger P."/>
            <person name="Mueller R.-W."/>
            <person name="Bruemmer F."/>
            <person name="Labrenz M."/>
            <person name="Spormann A.M."/>
            <person name="Op den Camp H."/>
            <person name="Overmann J."/>
            <person name="Amann R."/>
            <person name="Jetten M.S.M."/>
            <person name="Mascher T."/>
            <person name="Medema M.H."/>
            <person name="Devos D.P."/>
            <person name="Kaster A.-K."/>
            <person name="Ovreas L."/>
            <person name="Rohde M."/>
            <person name="Galperin M.Y."/>
            <person name="Jogler C."/>
        </authorList>
    </citation>
    <scope>NUCLEOTIDE SEQUENCE [LARGE SCALE GENOMIC DNA]</scope>
    <source>
        <strain evidence="12 13">Pla85_3_4</strain>
    </source>
</reference>
<dbReference type="GO" id="GO:0004657">
    <property type="term" value="F:proline dehydrogenase activity"/>
    <property type="evidence" value="ECO:0007669"/>
    <property type="project" value="InterPro"/>
</dbReference>
<dbReference type="InterPro" id="IPR025703">
    <property type="entry name" value="Bifunct_PutA"/>
</dbReference>
<dbReference type="Gene3D" id="3.40.309.10">
    <property type="entry name" value="Aldehyde Dehydrogenase, Chain A, domain 2"/>
    <property type="match status" value="1"/>
</dbReference>
<name>A0A518DR66_9BACT</name>
<dbReference type="Proteomes" id="UP000317648">
    <property type="component" value="Chromosome"/>
</dbReference>
<dbReference type="SUPFAM" id="SSF51730">
    <property type="entry name" value="FAD-linked oxidoreductase"/>
    <property type="match status" value="1"/>
</dbReference>
<dbReference type="InterPro" id="IPR016160">
    <property type="entry name" value="Ald_DH_CS_CYS"/>
</dbReference>
<dbReference type="InterPro" id="IPR015590">
    <property type="entry name" value="Aldehyde_DH_dom"/>
</dbReference>